<proteinExistence type="predicted"/>
<sequence length="458" mass="49359">ARSVQLSITKAALLDIAIVNGIRSGKDIFEDIVSGADAASFFVDSSVPGAKMKINGKDVDEISWLNELLKKWEKIISYLSTGSVIRNGSMCYAGGAGDGYYAGYINFSTKYGSVVQVIDEFMRSGGSGTQFGPLLDKLRAYAATGNGSVVGLDGFCGAWNTTAAANPGTFLKAQTTVVNRVYGAVATRHAEARGIRYGLTKAALLDIAIEFDEIIWINALLKKWESVNPSAMPHIQVFRELISKGYYSFDSKQPVTYNNVLPVINEFRSMGGDSGQFDTLLRALEDYGSSNSGEVAGLGDFCDAWKAAAAAQPDTFVKAQKSAVDKMYGAVATRLAQDRGIRLSITKAALLDIAIVNGVGDGMNSIGAIVKRTDAAVVPADNNISGSKIRVNGKEVDEITWLETLMTKWVEANPSAQWRVDLFQMLLDDRRYSFDMKEPYTVKGYAGSIIFDCSAGTT</sequence>
<keyword evidence="2" id="KW-1185">Reference proteome</keyword>
<organism evidence="1 2">
    <name type="scientific">Coemansia nantahalensis</name>
    <dbReference type="NCBI Taxonomy" id="2789366"/>
    <lineage>
        <taxon>Eukaryota</taxon>
        <taxon>Fungi</taxon>
        <taxon>Fungi incertae sedis</taxon>
        <taxon>Zoopagomycota</taxon>
        <taxon>Kickxellomycotina</taxon>
        <taxon>Kickxellomycetes</taxon>
        <taxon>Kickxellales</taxon>
        <taxon>Kickxellaceae</taxon>
        <taxon>Coemansia</taxon>
    </lineage>
</organism>
<gene>
    <name evidence="1" type="ORF">IWQ57_002457</name>
</gene>
<feature type="non-terminal residue" evidence="1">
    <location>
        <position position="1"/>
    </location>
</feature>
<evidence type="ECO:0000313" key="1">
    <source>
        <dbReference type="EMBL" id="KAJ2770890.1"/>
    </source>
</evidence>
<dbReference type="EMBL" id="JANBUJ010000637">
    <property type="protein sequence ID" value="KAJ2770890.1"/>
    <property type="molecule type" value="Genomic_DNA"/>
</dbReference>
<evidence type="ECO:0000313" key="2">
    <source>
        <dbReference type="Proteomes" id="UP001140234"/>
    </source>
</evidence>
<protein>
    <submittedName>
        <fullName evidence="1">Uncharacterized protein</fullName>
    </submittedName>
</protein>
<reference evidence="1" key="1">
    <citation type="submission" date="2022-07" db="EMBL/GenBank/DDBJ databases">
        <title>Phylogenomic reconstructions and comparative analyses of Kickxellomycotina fungi.</title>
        <authorList>
            <person name="Reynolds N.K."/>
            <person name="Stajich J.E."/>
            <person name="Barry K."/>
            <person name="Grigoriev I.V."/>
            <person name="Crous P."/>
            <person name="Smith M.E."/>
        </authorList>
    </citation>
    <scope>NUCLEOTIDE SEQUENCE</scope>
    <source>
        <strain evidence="1">CBS 109366</strain>
    </source>
</reference>
<name>A0ACC1K0P3_9FUNG</name>
<dbReference type="Proteomes" id="UP001140234">
    <property type="component" value="Unassembled WGS sequence"/>
</dbReference>
<comment type="caution">
    <text evidence="1">The sequence shown here is derived from an EMBL/GenBank/DDBJ whole genome shotgun (WGS) entry which is preliminary data.</text>
</comment>
<accession>A0ACC1K0P3</accession>